<protein>
    <submittedName>
        <fullName evidence="1">Uncharacterized protein</fullName>
    </submittedName>
</protein>
<accession>A0ABR4IPB1</accession>
<reference evidence="1 2" key="1">
    <citation type="submission" date="2024-07" db="EMBL/GenBank/DDBJ databases">
        <title>Section-level genome sequencing and comparative genomics of Aspergillus sections Usti and Cavernicolus.</title>
        <authorList>
            <consortium name="Lawrence Berkeley National Laboratory"/>
            <person name="Nybo J.L."/>
            <person name="Vesth T.C."/>
            <person name="Theobald S."/>
            <person name="Frisvad J.C."/>
            <person name="Larsen T.O."/>
            <person name="Kjaerboelling I."/>
            <person name="Rothschild-Mancinelli K."/>
            <person name="Lyhne E.K."/>
            <person name="Kogle M.E."/>
            <person name="Barry K."/>
            <person name="Clum A."/>
            <person name="Na H."/>
            <person name="Ledsgaard L."/>
            <person name="Lin J."/>
            <person name="Lipzen A."/>
            <person name="Kuo A."/>
            <person name="Riley R."/>
            <person name="Mondo S."/>
            <person name="Labutti K."/>
            <person name="Haridas S."/>
            <person name="Pangalinan J."/>
            <person name="Salamov A.A."/>
            <person name="Simmons B.A."/>
            <person name="Magnuson J.K."/>
            <person name="Chen J."/>
            <person name="Drula E."/>
            <person name="Henrissat B."/>
            <person name="Wiebenga A."/>
            <person name="Lubbers R.J."/>
            <person name="Gomes A.C."/>
            <person name="Makela M.R."/>
            <person name="Stajich J."/>
            <person name="Grigoriev I.V."/>
            <person name="Mortensen U.H."/>
            <person name="De Vries R.P."/>
            <person name="Baker S.E."/>
            <person name="Andersen M.R."/>
        </authorList>
    </citation>
    <scope>NUCLEOTIDE SEQUENCE [LARGE SCALE GENOMIC DNA]</scope>
    <source>
        <strain evidence="1 2">CBS 123904</strain>
    </source>
</reference>
<evidence type="ECO:0000313" key="2">
    <source>
        <dbReference type="Proteomes" id="UP001610446"/>
    </source>
</evidence>
<dbReference type="Proteomes" id="UP001610446">
    <property type="component" value="Unassembled WGS sequence"/>
</dbReference>
<comment type="caution">
    <text evidence="1">The sequence shown here is derived from an EMBL/GenBank/DDBJ whole genome shotgun (WGS) entry which is preliminary data.</text>
</comment>
<organism evidence="1 2">
    <name type="scientific">Aspergillus pseudoustus</name>
    <dbReference type="NCBI Taxonomy" id="1810923"/>
    <lineage>
        <taxon>Eukaryota</taxon>
        <taxon>Fungi</taxon>
        <taxon>Dikarya</taxon>
        <taxon>Ascomycota</taxon>
        <taxon>Pezizomycotina</taxon>
        <taxon>Eurotiomycetes</taxon>
        <taxon>Eurotiomycetidae</taxon>
        <taxon>Eurotiales</taxon>
        <taxon>Aspergillaceae</taxon>
        <taxon>Aspergillus</taxon>
        <taxon>Aspergillus subgen. Nidulantes</taxon>
    </lineage>
</organism>
<name>A0ABR4IPB1_9EURO</name>
<gene>
    <name evidence="1" type="ORF">BJY01DRAFT_123558</name>
</gene>
<keyword evidence="2" id="KW-1185">Reference proteome</keyword>
<sequence>MALLSAQHEMELRTCTATWVGGCSFHFCGKRGVGIYTTSKPRRRTQRKAKSLDWRGPWLSETSSRQYTCLSVTYHRETASFDGTKYISSERQLCHLSNVWGRTLTEHMTPDLNIAVVPVFTMHGKRDVCAAYARGLALPHLSYGQYRASYFPFQYCSSCPPCHSECGKHPKTTFDRSTVWALIFFPPSLQSWCEAAQCSRPRTSTSASLGRMSCALCMLLRTLRSPFAMSVEARSLQKRQGIMAAV</sequence>
<proteinExistence type="predicted"/>
<evidence type="ECO:0000313" key="1">
    <source>
        <dbReference type="EMBL" id="KAL2829608.1"/>
    </source>
</evidence>
<dbReference type="EMBL" id="JBFXLU010000328">
    <property type="protein sequence ID" value="KAL2829608.1"/>
    <property type="molecule type" value="Genomic_DNA"/>
</dbReference>